<evidence type="ECO:0000313" key="3">
    <source>
        <dbReference type="Proteomes" id="UP001221757"/>
    </source>
</evidence>
<proteinExistence type="predicted"/>
<dbReference type="AlphaFoldDB" id="A0AAD7BKV3"/>
<sequence>MKDIADTMGPLAYYIRVNEFQKHGLPHSHIAVSVKVVPRTPNEIDKILSAELPRSPGPLRDAVKRHMTHNHDRTKPYHRCGWPSKKCQYNFPKPIQQESQFNDRGYFEPRRRHEEDANISRTRQRDNHQQEKPVDEIKDYERGRYLSSIEAATRIAHFTSLTESLCQKTSIHLPVANMGKWQER</sequence>
<feature type="region of interest" description="Disordered" evidence="1">
    <location>
        <begin position="98"/>
        <end position="139"/>
    </location>
</feature>
<name>A0AAD7BKV3_MYCRO</name>
<comment type="caution">
    <text evidence="2">The sequence shown here is derived from an EMBL/GenBank/DDBJ whole genome shotgun (WGS) entry which is preliminary data.</text>
</comment>
<feature type="compositionally biased region" description="Basic and acidic residues" evidence="1">
    <location>
        <begin position="105"/>
        <end position="139"/>
    </location>
</feature>
<protein>
    <recommendedName>
        <fullName evidence="4">Helitron helicase-like domain-containing protein</fullName>
    </recommendedName>
</protein>
<evidence type="ECO:0000256" key="1">
    <source>
        <dbReference type="SAM" id="MobiDB-lite"/>
    </source>
</evidence>
<evidence type="ECO:0008006" key="4">
    <source>
        <dbReference type="Google" id="ProtNLM"/>
    </source>
</evidence>
<dbReference type="Proteomes" id="UP001221757">
    <property type="component" value="Unassembled WGS sequence"/>
</dbReference>
<dbReference type="EMBL" id="JARKIE010000615">
    <property type="protein sequence ID" value="KAJ7624190.1"/>
    <property type="molecule type" value="Genomic_DNA"/>
</dbReference>
<keyword evidence="3" id="KW-1185">Reference proteome</keyword>
<accession>A0AAD7BKV3</accession>
<reference evidence="2" key="1">
    <citation type="submission" date="2023-03" db="EMBL/GenBank/DDBJ databases">
        <title>Massive genome expansion in bonnet fungi (Mycena s.s.) driven by repeated elements and novel gene families across ecological guilds.</title>
        <authorList>
            <consortium name="Lawrence Berkeley National Laboratory"/>
            <person name="Harder C.B."/>
            <person name="Miyauchi S."/>
            <person name="Viragh M."/>
            <person name="Kuo A."/>
            <person name="Thoen E."/>
            <person name="Andreopoulos B."/>
            <person name="Lu D."/>
            <person name="Skrede I."/>
            <person name="Drula E."/>
            <person name="Henrissat B."/>
            <person name="Morin E."/>
            <person name="Kohler A."/>
            <person name="Barry K."/>
            <person name="LaButti K."/>
            <person name="Morin E."/>
            <person name="Salamov A."/>
            <person name="Lipzen A."/>
            <person name="Mereny Z."/>
            <person name="Hegedus B."/>
            <person name="Baldrian P."/>
            <person name="Stursova M."/>
            <person name="Weitz H."/>
            <person name="Taylor A."/>
            <person name="Grigoriev I.V."/>
            <person name="Nagy L.G."/>
            <person name="Martin F."/>
            <person name="Kauserud H."/>
        </authorList>
    </citation>
    <scope>NUCLEOTIDE SEQUENCE</scope>
    <source>
        <strain evidence="2">CBHHK067</strain>
    </source>
</reference>
<evidence type="ECO:0000313" key="2">
    <source>
        <dbReference type="EMBL" id="KAJ7624190.1"/>
    </source>
</evidence>
<organism evidence="2 3">
    <name type="scientific">Mycena rosella</name>
    <name type="common">Pink bonnet</name>
    <name type="synonym">Agaricus rosellus</name>
    <dbReference type="NCBI Taxonomy" id="1033263"/>
    <lineage>
        <taxon>Eukaryota</taxon>
        <taxon>Fungi</taxon>
        <taxon>Dikarya</taxon>
        <taxon>Basidiomycota</taxon>
        <taxon>Agaricomycotina</taxon>
        <taxon>Agaricomycetes</taxon>
        <taxon>Agaricomycetidae</taxon>
        <taxon>Agaricales</taxon>
        <taxon>Marasmiineae</taxon>
        <taxon>Mycenaceae</taxon>
        <taxon>Mycena</taxon>
    </lineage>
</organism>
<gene>
    <name evidence="2" type="ORF">B0H17DRAFT_1151318</name>
</gene>